<keyword evidence="1" id="KW-0560">Oxidoreductase</keyword>
<dbReference type="PRINTS" id="PR00069">
    <property type="entry name" value="ALDKETRDTASE"/>
</dbReference>
<dbReference type="AlphaFoldDB" id="A0A1G4J7K9"/>
<dbReference type="PANTHER" id="PTHR11732">
    <property type="entry name" value="ALDO/KETO REDUCTASE"/>
    <property type="match status" value="1"/>
</dbReference>
<reference evidence="6" key="1">
    <citation type="submission" date="2016-03" db="EMBL/GenBank/DDBJ databases">
        <authorList>
            <person name="Devillers Hugo."/>
        </authorList>
    </citation>
    <scope>NUCLEOTIDE SEQUENCE [LARGE SCALE GENOMIC DNA]</scope>
</reference>
<dbReference type="GO" id="GO:0016616">
    <property type="term" value="F:oxidoreductase activity, acting on the CH-OH group of donors, NAD or NADP as acceptor"/>
    <property type="evidence" value="ECO:0007669"/>
    <property type="project" value="UniProtKB-ARBA"/>
</dbReference>
<dbReference type="InterPro" id="IPR018170">
    <property type="entry name" value="Aldo/ket_reductase_CS"/>
</dbReference>
<evidence type="ECO:0000313" key="5">
    <source>
        <dbReference type="EMBL" id="SCU85810.1"/>
    </source>
</evidence>
<dbReference type="PIRSF" id="PIRSF000097">
    <property type="entry name" value="AKR"/>
    <property type="match status" value="1"/>
</dbReference>
<evidence type="ECO:0000259" key="4">
    <source>
        <dbReference type="Pfam" id="PF00248"/>
    </source>
</evidence>
<dbReference type="SUPFAM" id="SSF51430">
    <property type="entry name" value="NAD(P)-linked oxidoreductase"/>
    <property type="match status" value="1"/>
</dbReference>
<keyword evidence="6" id="KW-1185">Reference proteome</keyword>
<evidence type="ECO:0000256" key="3">
    <source>
        <dbReference type="PIRSR" id="PIRSR000097-3"/>
    </source>
</evidence>
<gene>
    <name evidence="5" type="ORF">LAME_0D02938G</name>
</gene>
<dbReference type="InterPro" id="IPR023210">
    <property type="entry name" value="NADP_OxRdtase_dom"/>
</dbReference>
<name>A0A1G4J7K9_9SACH</name>
<feature type="site" description="Lowers pKa of active site Tyr" evidence="3">
    <location>
        <position position="81"/>
    </location>
</feature>
<dbReference type="PROSITE" id="PS00798">
    <property type="entry name" value="ALDOKETO_REDUCTASE_1"/>
    <property type="match status" value="1"/>
</dbReference>
<dbReference type="Pfam" id="PF00248">
    <property type="entry name" value="Aldo_ket_red"/>
    <property type="match status" value="1"/>
</dbReference>
<evidence type="ECO:0000313" key="6">
    <source>
        <dbReference type="Proteomes" id="UP000191144"/>
    </source>
</evidence>
<dbReference type="InterPro" id="IPR036812">
    <property type="entry name" value="NAD(P)_OxRdtase_dom_sf"/>
</dbReference>
<protein>
    <submittedName>
        <fullName evidence="5">LAME_0D02938g1_1</fullName>
    </submittedName>
</protein>
<organism evidence="5 6">
    <name type="scientific">Lachancea meyersii CBS 8951</name>
    <dbReference type="NCBI Taxonomy" id="1266667"/>
    <lineage>
        <taxon>Eukaryota</taxon>
        <taxon>Fungi</taxon>
        <taxon>Dikarya</taxon>
        <taxon>Ascomycota</taxon>
        <taxon>Saccharomycotina</taxon>
        <taxon>Saccharomycetes</taxon>
        <taxon>Saccharomycetales</taxon>
        <taxon>Saccharomycetaceae</taxon>
        <taxon>Lachancea</taxon>
    </lineage>
</organism>
<dbReference type="EMBL" id="LT598482">
    <property type="protein sequence ID" value="SCU85810.1"/>
    <property type="molecule type" value="Genomic_DNA"/>
</dbReference>
<proteinExistence type="predicted"/>
<feature type="domain" description="NADP-dependent oxidoreductase" evidence="4">
    <location>
        <begin position="23"/>
        <end position="290"/>
    </location>
</feature>
<dbReference type="Proteomes" id="UP000191144">
    <property type="component" value="Chromosome D"/>
</dbReference>
<dbReference type="Gene3D" id="3.20.20.100">
    <property type="entry name" value="NADP-dependent oxidoreductase domain"/>
    <property type="match status" value="1"/>
</dbReference>
<dbReference type="InterPro" id="IPR020471">
    <property type="entry name" value="AKR"/>
</dbReference>
<accession>A0A1G4J7K9</accession>
<dbReference type="FunFam" id="3.20.20.100:FF:000002">
    <property type="entry name" value="2,5-diketo-D-gluconic acid reductase A"/>
    <property type="match status" value="1"/>
</dbReference>
<dbReference type="OrthoDB" id="416253at2759"/>
<evidence type="ECO:0000256" key="1">
    <source>
        <dbReference type="ARBA" id="ARBA00023002"/>
    </source>
</evidence>
<feature type="binding site" evidence="2">
    <location>
        <position position="112"/>
    </location>
    <ligand>
        <name>substrate</name>
    </ligand>
</feature>
<evidence type="ECO:0000256" key="2">
    <source>
        <dbReference type="PIRSR" id="PIRSR000097-2"/>
    </source>
</evidence>
<sequence>MSAVLKTCTFTATLNTGAKMPAIGLGTWRSTKDNGYNAVRKAIDAGYRHIDSAAVCMNEPVIGKAIRDSGIPRDQLFVSTKLWSTQHRNPAQAIKHSLDRMGLDYVDLYMMHWPLAFKTDLLKTKNYLIIPTKADKTPDVDTEWSHVNTWELMQDLPSQGTAKAIGVANCSIRHLQQILDSPGNKIVPATNQVEAHPFLPQNEMLAFCRHKGIVMEAYSPLGSDGAPFVKEPVMREIAKRYHVEPAQLLINWGLKRGCVVLPKSVTPERIVSNLQTFELSDEDFTRINDLAPERGSKRTHNPPWFSFE</sequence>